<dbReference type="GO" id="GO:0055129">
    <property type="term" value="P:L-proline biosynthetic process"/>
    <property type="evidence" value="ECO:0007669"/>
    <property type="project" value="TreeGrafter"/>
</dbReference>
<dbReference type="PROSITE" id="PS00521">
    <property type="entry name" value="P5CR"/>
    <property type="match status" value="1"/>
</dbReference>
<dbReference type="OrthoDB" id="10263291at2759"/>
<accession>U6GVW5</accession>
<dbReference type="InterPro" id="IPR036291">
    <property type="entry name" value="NAD(P)-bd_dom_sf"/>
</dbReference>
<keyword evidence="6" id="KW-1185">Reference proteome</keyword>
<dbReference type="PANTHER" id="PTHR11645:SF0">
    <property type="entry name" value="PYRROLINE-5-CARBOXYLATE REDUCTASE 3"/>
    <property type="match status" value="1"/>
</dbReference>
<evidence type="ECO:0000256" key="2">
    <source>
        <dbReference type="ARBA" id="ARBA00022857"/>
    </source>
</evidence>
<organism evidence="5 6">
    <name type="scientific">Eimeria acervulina</name>
    <name type="common">Coccidian parasite</name>
    <dbReference type="NCBI Taxonomy" id="5801"/>
    <lineage>
        <taxon>Eukaryota</taxon>
        <taxon>Sar</taxon>
        <taxon>Alveolata</taxon>
        <taxon>Apicomplexa</taxon>
        <taxon>Conoidasida</taxon>
        <taxon>Coccidia</taxon>
        <taxon>Eucoccidiorida</taxon>
        <taxon>Eimeriorina</taxon>
        <taxon>Eimeriidae</taxon>
        <taxon>Eimeria</taxon>
    </lineage>
</organism>
<dbReference type="RefSeq" id="XP_013247464.1">
    <property type="nucleotide sequence ID" value="XM_013392010.1"/>
</dbReference>
<evidence type="ECO:0000256" key="3">
    <source>
        <dbReference type="ARBA" id="ARBA00023002"/>
    </source>
</evidence>
<dbReference type="VEuPathDB" id="ToxoDB:EAH_00008850"/>
<reference evidence="5" key="2">
    <citation type="submission" date="2013-10" db="EMBL/GenBank/DDBJ databases">
        <authorList>
            <person name="Aslett M."/>
        </authorList>
    </citation>
    <scope>NUCLEOTIDE SEQUENCE</scope>
    <source>
        <strain evidence="5">Houghton</strain>
    </source>
</reference>
<evidence type="ECO:0000259" key="4">
    <source>
        <dbReference type="Pfam" id="PF14748"/>
    </source>
</evidence>
<keyword evidence="3" id="KW-0560">Oxidoreductase</keyword>
<sequence>MHIPASRSPFGPLRDSVKAAVALNFPTPAPLGRRLSSTMAQESSTIKVGFIGGGKMAKAMAVALAGLLFLTVKPWNVPEVLASLALWREESNALPFLVSACAGVSLSRLEETTLNSPVARIMPNVLCAVGEGSTCYCGKHLTADNEAVLLRALRAFGRVHSVPESYFDAYCAISGSSPAFVCTFIEALIDAGVKWWVSAFFGLPRQLATEAALQSVRGTATLVQKKEIHPALIRDEITTPGGTTIAGLMAMERRAFRAAVLVGRSRRCGAGHL</sequence>
<dbReference type="Gene3D" id="3.40.50.720">
    <property type="entry name" value="NAD(P)-binding Rossmann-like Domain"/>
    <property type="match status" value="1"/>
</dbReference>
<proteinExistence type="inferred from homology"/>
<dbReference type="PANTHER" id="PTHR11645">
    <property type="entry name" value="PYRROLINE-5-CARBOXYLATE REDUCTASE"/>
    <property type="match status" value="1"/>
</dbReference>
<dbReference type="InterPro" id="IPR008927">
    <property type="entry name" value="6-PGluconate_DH-like_C_sf"/>
</dbReference>
<dbReference type="Proteomes" id="UP000018050">
    <property type="component" value="Unassembled WGS sequence"/>
</dbReference>
<dbReference type="HAMAP" id="MF_01925">
    <property type="entry name" value="P5C_reductase"/>
    <property type="match status" value="1"/>
</dbReference>
<evidence type="ECO:0000313" key="5">
    <source>
        <dbReference type="EMBL" id="CDI83423.1"/>
    </source>
</evidence>
<reference evidence="5" key="1">
    <citation type="submission" date="2013-10" db="EMBL/GenBank/DDBJ databases">
        <title>Genomic analysis of the causative agents of coccidiosis in chickens.</title>
        <authorList>
            <person name="Reid A.J."/>
            <person name="Blake D."/>
            <person name="Billington K."/>
            <person name="Browne H."/>
            <person name="Dunn M."/>
            <person name="Hung S."/>
            <person name="Kawahara F."/>
            <person name="Miranda-Saavedra D."/>
            <person name="Mourier T."/>
            <person name="Nagra H."/>
            <person name="Otto T.D."/>
            <person name="Rawlings N."/>
            <person name="Sanchez A."/>
            <person name="Sanders M."/>
            <person name="Subramaniam C."/>
            <person name="Tay Y."/>
            <person name="Dear P."/>
            <person name="Doerig C."/>
            <person name="Gruber A."/>
            <person name="Parkinson J."/>
            <person name="Shirley M."/>
            <person name="Wan K.L."/>
            <person name="Berriman M."/>
            <person name="Tomley F."/>
            <person name="Pain A."/>
        </authorList>
    </citation>
    <scope>NUCLEOTIDE SEQUENCE</scope>
    <source>
        <strain evidence="5">Houghton</strain>
    </source>
</reference>
<evidence type="ECO:0000313" key="6">
    <source>
        <dbReference type="Proteomes" id="UP000018050"/>
    </source>
</evidence>
<protein>
    <submittedName>
        <fullName evidence="5">Pyrroline-5-carboxylate reductase, putative</fullName>
    </submittedName>
</protein>
<dbReference type="GO" id="GO:0004735">
    <property type="term" value="F:pyrroline-5-carboxylate reductase activity"/>
    <property type="evidence" value="ECO:0007669"/>
    <property type="project" value="InterPro"/>
</dbReference>
<keyword evidence="2" id="KW-0521">NADP</keyword>
<gene>
    <name evidence="5" type="ORF">EAH_00008850</name>
</gene>
<evidence type="ECO:0000256" key="1">
    <source>
        <dbReference type="ARBA" id="ARBA00005525"/>
    </source>
</evidence>
<dbReference type="EMBL" id="HG673411">
    <property type="protein sequence ID" value="CDI83423.1"/>
    <property type="molecule type" value="Genomic_DNA"/>
</dbReference>
<name>U6GVW5_EIMAC</name>
<dbReference type="InterPro" id="IPR053790">
    <property type="entry name" value="P5CR-like_CS"/>
</dbReference>
<dbReference type="FunFam" id="1.10.3730.10:FF:000001">
    <property type="entry name" value="Pyrroline-5-carboxylate reductase"/>
    <property type="match status" value="1"/>
</dbReference>
<comment type="similarity">
    <text evidence="1">Belongs to the pyrroline-5-carboxylate reductase family.</text>
</comment>
<dbReference type="GeneID" id="25268955"/>
<dbReference type="AlphaFoldDB" id="U6GVW5"/>
<dbReference type="SUPFAM" id="SSF48179">
    <property type="entry name" value="6-phosphogluconate dehydrogenase C-terminal domain-like"/>
    <property type="match status" value="1"/>
</dbReference>
<dbReference type="Gene3D" id="1.10.3730.10">
    <property type="entry name" value="ProC C-terminal domain-like"/>
    <property type="match status" value="1"/>
</dbReference>
<feature type="domain" description="Pyrroline-5-carboxylate reductase dimerisation" evidence="4">
    <location>
        <begin position="164"/>
        <end position="260"/>
    </location>
</feature>
<dbReference type="InterPro" id="IPR029036">
    <property type="entry name" value="P5CR_dimer"/>
</dbReference>
<dbReference type="Pfam" id="PF14748">
    <property type="entry name" value="P5CR_dimer"/>
    <property type="match status" value="1"/>
</dbReference>
<dbReference type="InterPro" id="IPR000304">
    <property type="entry name" value="Pyrroline-COOH_reductase"/>
</dbReference>
<dbReference type="SUPFAM" id="SSF51735">
    <property type="entry name" value="NAD(P)-binding Rossmann-fold domains"/>
    <property type="match status" value="1"/>
</dbReference>